<comment type="caution">
    <text evidence="1">The sequence shown here is derived from an EMBL/GenBank/DDBJ whole genome shotgun (WGS) entry which is preliminary data.</text>
</comment>
<sequence>MSTSFPLRKCPCSGLSELRKLLTIMVRLFGGQFVVTFSQPAIDQS</sequence>
<dbReference type="AlphaFoldDB" id="U2J8Z7"/>
<evidence type="ECO:0000313" key="1">
    <source>
        <dbReference type="EMBL" id="ERJ76507.1"/>
    </source>
</evidence>
<organism evidence="1 2">
    <name type="scientific">Streptococcus sobrinus W1703</name>
    <dbReference type="NCBI Taxonomy" id="1227275"/>
    <lineage>
        <taxon>Bacteria</taxon>
        <taxon>Bacillati</taxon>
        <taxon>Bacillota</taxon>
        <taxon>Bacilli</taxon>
        <taxon>Lactobacillales</taxon>
        <taxon>Streptococcaceae</taxon>
        <taxon>Streptococcus</taxon>
    </lineage>
</organism>
<dbReference type="EMBL" id="AWVA01000056">
    <property type="protein sequence ID" value="ERJ76507.1"/>
    <property type="molecule type" value="Genomic_DNA"/>
</dbReference>
<proteinExistence type="predicted"/>
<protein>
    <submittedName>
        <fullName evidence="1">Uncharacterized protein</fullName>
    </submittedName>
</protein>
<gene>
    <name evidence="1" type="ORF">HMPREF1557_00934</name>
</gene>
<dbReference type="HOGENOM" id="CLU_3206033_0_0_9"/>
<dbReference type="Proteomes" id="UP000016617">
    <property type="component" value="Unassembled WGS sequence"/>
</dbReference>
<accession>U2J8Z7</accession>
<name>U2J8Z7_9STRE</name>
<evidence type="ECO:0000313" key="2">
    <source>
        <dbReference type="Proteomes" id="UP000016617"/>
    </source>
</evidence>
<reference evidence="1 2" key="1">
    <citation type="submission" date="2013-06" db="EMBL/GenBank/DDBJ databases">
        <authorList>
            <person name="Weinstock G."/>
            <person name="Sodergren E."/>
            <person name="Lobos E.A."/>
            <person name="Fulton L."/>
            <person name="Fulton R."/>
            <person name="Courtney L."/>
            <person name="Fronick C."/>
            <person name="O'Laughlin M."/>
            <person name="Godfrey J."/>
            <person name="Wilson R.M."/>
            <person name="Miner T."/>
            <person name="Farmer C."/>
            <person name="Delehaunty K."/>
            <person name="Cordes M."/>
            <person name="Minx P."/>
            <person name="Tomlinson C."/>
            <person name="Chen J."/>
            <person name="Wollam A."/>
            <person name="Pepin K.H."/>
            <person name="Bhonagiri V."/>
            <person name="Zhang X."/>
            <person name="Warren W."/>
            <person name="Mitreva M."/>
            <person name="Mardis E.R."/>
            <person name="Wilson R.K."/>
        </authorList>
    </citation>
    <scope>NUCLEOTIDE SEQUENCE [LARGE SCALE GENOMIC DNA]</scope>
    <source>
        <strain evidence="1 2">W1703</strain>
    </source>
</reference>